<dbReference type="EMBL" id="JAIWYP010000012">
    <property type="protein sequence ID" value="KAH3724922.1"/>
    <property type="molecule type" value="Genomic_DNA"/>
</dbReference>
<accession>A0A9D4CHD5</accession>
<dbReference type="Proteomes" id="UP000828390">
    <property type="component" value="Unassembled WGS sequence"/>
</dbReference>
<name>A0A9D4CHD5_DREPO</name>
<proteinExistence type="predicted"/>
<evidence type="ECO:0000313" key="1">
    <source>
        <dbReference type="EMBL" id="KAH3724922.1"/>
    </source>
</evidence>
<reference evidence="1" key="1">
    <citation type="journal article" date="2019" name="bioRxiv">
        <title>The Genome of the Zebra Mussel, Dreissena polymorpha: A Resource for Invasive Species Research.</title>
        <authorList>
            <person name="McCartney M.A."/>
            <person name="Auch B."/>
            <person name="Kono T."/>
            <person name="Mallez S."/>
            <person name="Zhang Y."/>
            <person name="Obille A."/>
            <person name="Becker A."/>
            <person name="Abrahante J.E."/>
            <person name="Garbe J."/>
            <person name="Badalamenti J.P."/>
            <person name="Herman A."/>
            <person name="Mangelson H."/>
            <person name="Liachko I."/>
            <person name="Sullivan S."/>
            <person name="Sone E.D."/>
            <person name="Koren S."/>
            <person name="Silverstein K.A.T."/>
            <person name="Beckman K.B."/>
            <person name="Gohl D.M."/>
        </authorList>
    </citation>
    <scope>NUCLEOTIDE SEQUENCE</scope>
    <source>
        <strain evidence="1">Duluth1</strain>
        <tissue evidence="1">Whole animal</tissue>
    </source>
</reference>
<reference evidence="1" key="2">
    <citation type="submission" date="2020-11" db="EMBL/GenBank/DDBJ databases">
        <authorList>
            <person name="McCartney M.A."/>
            <person name="Auch B."/>
            <person name="Kono T."/>
            <person name="Mallez S."/>
            <person name="Becker A."/>
            <person name="Gohl D.M."/>
            <person name="Silverstein K.A.T."/>
            <person name="Koren S."/>
            <person name="Bechman K.B."/>
            <person name="Herman A."/>
            <person name="Abrahante J.E."/>
            <person name="Garbe J."/>
        </authorList>
    </citation>
    <scope>NUCLEOTIDE SEQUENCE</scope>
    <source>
        <strain evidence="1">Duluth1</strain>
        <tissue evidence="1">Whole animal</tissue>
    </source>
</reference>
<protein>
    <submittedName>
        <fullName evidence="1">Uncharacterized protein</fullName>
    </submittedName>
</protein>
<gene>
    <name evidence="1" type="ORF">DPMN_050749</name>
</gene>
<evidence type="ECO:0000313" key="2">
    <source>
        <dbReference type="Proteomes" id="UP000828390"/>
    </source>
</evidence>
<organism evidence="1 2">
    <name type="scientific">Dreissena polymorpha</name>
    <name type="common">Zebra mussel</name>
    <name type="synonym">Mytilus polymorpha</name>
    <dbReference type="NCBI Taxonomy" id="45954"/>
    <lineage>
        <taxon>Eukaryota</taxon>
        <taxon>Metazoa</taxon>
        <taxon>Spiralia</taxon>
        <taxon>Lophotrochozoa</taxon>
        <taxon>Mollusca</taxon>
        <taxon>Bivalvia</taxon>
        <taxon>Autobranchia</taxon>
        <taxon>Heteroconchia</taxon>
        <taxon>Euheterodonta</taxon>
        <taxon>Imparidentia</taxon>
        <taxon>Neoheterodontei</taxon>
        <taxon>Myida</taxon>
        <taxon>Dreissenoidea</taxon>
        <taxon>Dreissenidae</taxon>
        <taxon>Dreissena</taxon>
    </lineage>
</organism>
<dbReference type="AlphaFoldDB" id="A0A9D4CHD5"/>
<sequence length="80" mass="9736">MEESKSGKQSRKRLLKWEPYTRCSLACAKNMLSLEPDKRRRWVLLPLLKFGCMLCRRIMRKRNRLRQHVMTLLSKKKVQF</sequence>
<keyword evidence="2" id="KW-1185">Reference proteome</keyword>
<comment type="caution">
    <text evidence="1">The sequence shown here is derived from an EMBL/GenBank/DDBJ whole genome shotgun (WGS) entry which is preliminary data.</text>
</comment>